<reference evidence="1" key="1">
    <citation type="journal article" date="2015" name="Nature">
        <title>Complex archaea that bridge the gap between prokaryotes and eukaryotes.</title>
        <authorList>
            <person name="Spang A."/>
            <person name="Saw J.H."/>
            <person name="Jorgensen S.L."/>
            <person name="Zaremba-Niedzwiedzka K."/>
            <person name="Martijn J."/>
            <person name="Lind A.E."/>
            <person name="van Eijk R."/>
            <person name="Schleper C."/>
            <person name="Guy L."/>
            <person name="Ettema T.J."/>
        </authorList>
    </citation>
    <scope>NUCLEOTIDE SEQUENCE</scope>
</reference>
<sequence>MEKAKDKWIEIIAKLTELTQDNVLKWRITEVPYALKGFADVRIDAVYFSIYKGNHLRIYEKKKKETIMVNFSLETLWETSTVLDLVKSTMAEPDGISQWAFPKVEGLNNLLNAVKFQVTGVKDFLKKLTEE</sequence>
<protein>
    <submittedName>
        <fullName evidence="1">Uncharacterized protein</fullName>
    </submittedName>
</protein>
<accession>A0A0F9RN43</accession>
<evidence type="ECO:0000313" key="1">
    <source>
        <dbReference type="EMBL" id="KKN18713.1"/>
    </source>
</evidence>
<dbReference type="EMBL" id="LAZR01003402">
    <property type="protein sequence ID" value="KKN18713.1"/>
    <property type="molecule type" value="Genomic_DNA"/>
</dbReference>
<comment type="caution">
    <text evidence="1">The sequence shown here is derived from an EMBL/GenBank/DDBJ whole genome shotgun (WGS) entry which is preliminary data.</text>
</comment>
<organism evidence="1">
    <name type="scientific">marine sediment metagenome</name>
    <dbReference type="NCBI Taxonomy" id="412755"/>
    <lineage>
        <taxon>unclassified sequences</taxon>
        <taxon>metagenomes</taxon>
        <taxon>ecological metagenomes</taxon>
    </lineage>
</organism>
<dbReference type="AlphaFoldDB" id="A0A0F9RN43"/>
<gene>
    <name evidence="1" type="ORF">LCGC14_0953000</name>
</gene>
<proteinExistence type="predicted"/>
<name>A0A0F9RN43_9ZZZZ</name>